<comment type="catalytic activity">
    <reaction evidence="14">
        <text>4-methyl-5-(2-phosphooxyethyl)-thiazole + 4-amino-2-methyl-5-(diphosphooxymethyl)pyrimidine + H(+) = thiamine phosphate + diphosphate</text>
        <dbReference type="Rhea" id="RHEA:22328"/>
        <dbReference type="ChEBI" id="CHEBI:15378"/>
        <dbReference type="ChEBI" id="CHEBI:33019"/>
        <dbReference type="ChEBI" id="CHEBI:37575"/>
        <dbReference type="ChEBI" id="CHEBI:57841"/>
        <dbReference type="ChEBI" id="CHEBI:58296"/>
        <dbReference type="EC" id="2.5.1.3"/>
    </reaction>
</comment>
<evidence type="ECO:0000256" key="16">
    <source>
        <dbReference type="ARBA" id="ARBA00047883"/>
    </source>
</evidence>
<dbReference type="Pfam" id="PF10120">
    <property type="entry name" value="ThiN"/>
    <property type="match status" value="1"/>
</dbReference>
<dbReference type="GO" id="GO:0005524">
    <property type="term" value="F:ATP binding"/>
    <property type="evidence" value="ECO:0007669"/>
    <property type="project" value="UniProtKB-KW"/>
</dbReference>
<comment type="pathway">
    <text evidence="18">Cofactor biosynthesis; thiamine diphosphate biosynthesis; 4-amino-2-methyl-5-diphosphomethylpyrimidine from 5-amino-1-(5-phospho-D-ribosyl)imidazole.</text>
</comment>
<evidence type="ECO:0000256" key="10">
    <source>
        <dbReference type="ARBA" id="ARBA00022777"/>
    </source>
</evidence>
<dbReference type="CDD" id="cd01169">
    <property type="entry name" value="HMPP_kinase"/>
    <property type="match status" value="1"/>
</dbReference>
<proteinExistence type="inferred from homology"/>
<dbReference type="InterPro" id="IPR036409">
    <property type="entry name" value="Aldolase_II/adducin_N_sf"/>
</dbReference>
<comment type="pathway">
    <text evidence="4">Cofactor biosynthesis; thiamine diphosphate biosynthesis; thiamine phosphate from 4-amino-2-methyl-5-diphosphomethylpyrimidine and 4-methyl-5-(2-phosphoethyl)-thiazole: step 1/1.</text>
</comment>
<evidence type="ECO:0000256" key="11">
    <source>
        <dbReference type="ARBA" id="ARBA00022840"/>
    </source>
</evidence>
<evidence type="ECO:0000256" key="1">
    <source>
        <dbReference type="ARBA" id="ARBA00000151"/>
    </source>
</evidence>
<dbReference type="SUPFAM" id="SSF53613">
    <property type="entry name" value="Ribokinase-like"/>
    <property type="match status" value="1"/>
</dbReference>
<comment type="catalytic activity">
    <reaction evidence="2">
        <text>4-amino-2-methyl-5-(phosphooxymethyl)pyrimidine + ATP = 4-amino-2-methyl-5-(diphosphooxymethyl)pyrimidine + ADP</text>
        <dbReference type="Rhea" id="RHEA:19893"/>
        <dbReference type="ChEBI" id="CHEBI:30616"/>
        <dbReference type="ChEBI" id="CHEBI:57841"/>
        <dbReference type="ChEBI" id="CHEBI:58354"/>
        <dbReference type="ChEBI" id="CHEBI:456216"/>
        <dbReference type="EC" id="2.7.4.7"/>
    </reaction>
</comment>
<keyword evidence="12" id="KW-0784">Thiamine biosynthesis</keyword>
<dbReference type="InterPro" id="IPR013749">
    <property type="entry name" value="PM/HMP-P_kinase-1"/>
</dbReference>
<comment type="function">
    <text evidence="17">Condenses 4-methyl-5-(beta-hydroxyethyl)thiazole monophosphate (THZ-P) and 4-amino-5-hydroxymethyl pyrimidine pyrophosphate (HMP-PP) to form thiamine monophosphate (TMP).</text>
</comment>
<evidence type="ECO:0000259" key="22">
    <source>
        <dbReference type="Pfam" id="PF08543"/>
    </source>
</evidence>
<evidence type="ECO:0000256" key="3">
    <source>
        <dbReference type="ARBA" id="ARBA00003848"/>
    </source>
</evidence>
<accession>A0A7C3YFM7</accession>
<evidence type="ECO:0000313" key="24">
    <source>
        <dbReference type="EMBL" id="HGE66462.1"/>
    </source>
</evidence>
<evidence type="ECO:0000259" key="23">
    <source>
        <dbReference type="Pfam" id="PF10120"/>
    </source>
</evidence>
<reference evidence="24" key="1">
    <citation type="journal article" date="2020" name="mSystems">
        <title>Genome- and Community-Level Interaction Insights into Carbon Utilization and Element Cycling Functions of Hydrothermarchaeota in Hydrothermal Sediment.</title>
        <authorList>
            <person name="Zhou Z."/>
            <person name="Liu Y."/>
            <person name="Xu W."/>
            <person name="Pan J."/>
            <person name="Luo Z.H."/>
            <person name="Li M."/>
        </authorList>
    </citation>
    <scope>NUCLEOTIDE SEQUENCE [LARGE SCALE GENOMIC DNA]</scope>
    <source>
        <strain evidence="24">SpSt-97</strain>
    </source>
</reference>
<evidence type="ECO:0000256" key="21">
    <source>
        <dbReference type="ARBA" id="ARBA00067160"/>
    </source>
</evidence>
<dbReference type="EC" id="2.5.1.3" evidence="6"/>
<comment type="catalytic activity">
    <reaction evidence="1">
        <text>4-amino-5-hydroxymethyl-2-methylpyrimidine + ATP = 4-amino-2-methyl-5-(phosphooxymethyl)pyrimidine + ADP + H(+)</text>
        <dbReference type="Rhea" id="RHEA:23096"/>
        <dbReference type="ChEBI" id="CHEBI:15378"/>
        <dbReference type="ChEBI" id="CHEBI:16892"/>
        <dbReference type="ChEBI" id="CHEBI:30616"/>
        <dbReference type="ChEBI" id="CHEBI:58354"/>
        <dbReference type="ChEBI" id="CHEBI:456216"/>
        <dbReference type="EC" id="2.7.1.49"/>
    </reaction>
</comment>
<comment type="similarity">
    <text evidence="20">In the N-terminal section; belongs to the ThiD family.</text>
</comment>
<feature type="domain" description="Pyridoxamine kinase/Phosphomethylpyrimidine kinase" evidence="22">
    <location>
        <begin position="11"/>
        <end position="248"/>
    </location>
</feature>
<keyword evidence="11" id="KW-0067">ATP-binding</keyword>
<comment type="catalytic activity">
    <reaction evidence="15">
        <text>2-(2-carboxy-4-methylthiazol-5-yl)ethyl phosphate + 4-amino-2-methyl-5-(diphosphooxymethyl)pyrimidine + 2 H(+) = thiamine phosphate + CO2 + diphosphate</text>
        <dbReference type="Rhea" id="RHEA:47848"/>
        <dbReference type="ChEBI" id="CHEBI:15378"/>
        <dbReference type="ChEBI" id="CHEBI:16526"/>
        <dbReference type="ChEBI" id="CHEBI:33019"/>
        <dbReference type="ChEBI" id="CHEBI:37575"/>
        <dbReference type="ChEBI" id="CHEBI:57841"/>
        <dbReference type="ChEBI" id="CHEBI:62890"/>
        <dbReference type="EC" id="2.5.1.3"/>
    </reaction>
</comment>
<dbReference type="InterPro" id="IPR004399">
    <property type="entry name" value="HMP/HMP-P_kinase_dom"/>
</dbReference>
<evidence type="ECO:0000256" key="15">
    <source>
        <dbReference type="ARBA" id="ARBA00047851"/>
    </source>
</evidence>
<dbReference type="Gene3D" id="3.40.1190.20">
    <property type="match status" value="1"/>
</dbReference>
<dbReference type="GO" id="GO:0005829">
    <property type="term" value="C:cytosol"/>
    <property type="evidence" value="ECO:0007669"/>
    <property type="project" value="TreeGrafter"/>
</dbReference>
<evidence type="ECO:0000256" key="14">
    <source>
        <dbReference type="ARBA" id="ARBA00047334"/>
    </source>
</evidence>
<sequence>MKVAMSIAGSDSIAGAGIQADLKTFACFNVYGTTAITALTAQNTEGVLDVIMLPPEFVKKQIEAVASDSGIDAVKTGMLGEAEIVKIVAKEVKGIPLVVDPVITAKSGAPLLKEDAFKVLLEELIPLSKIVTPNAIEAERICGMKIKSVEDAEIAAKKIVRDFGCEAAIVKGGHLKGDAVDVLYFNGKIYRFKSERVEGCFHGTGCTFSAAITANLAKGVDLVQSVKIAKKYIDLAIKYALNVGRGCSCLDHLSPVMIDAEKWRMLKEFEKTLEDLKKIEEIHKLIPEVGMNIAYALPKNYARGSEDVLAIEGRIARGMKRIIISGSPRFGASDHLARAVLTFMEFYPEIRCAVNIKYDEKIVEKARDLGFAVSHYDRREEPEEVKKKEGGTIPWGIRSALNRIDRKADLIYHTGDVGKEPMIVIFGENPREVFEKILKLLDQPKTSNIDY</sequence>
<evidence type="ECO:0000256" key="12">
    <source>
        <dbReference type="ARBA" id="ARBA00022977"/>
    </source>
</evidence>
<evidence type="ECO:0000256" key="5">
    <source>
        <dbReference type="ARBA" id="ARBA00012135"/>
    </source>
</evidence>
<dbReference type="GO" id="GO:0008902">
    <property type="term" value="F:hydroxymethylpyrimidine kinase activity"/>
    <property type="evidence" value="ECO:0007669"/>
    <property type="project" value="UniProtKB-EC"/>
</dbReference>
<dbReference type="InterPro" id="IPR019293">
    <property type="entry name" value="ThiN"/>
</dbReference>
<name>A0A7C3YFM7_9EURY</name>
<dbReference type="GO" id="GO:0008972">
    <property type="term" value="F:phosphomethylpyrimidine kinase activity"/>
    <property type="evidence" value="ECO:0007669"/>
    <property type="project" value="UniProtKB-EC"/>
</dbReference>
<evidence type="ECO:0000256" key="4">
    <source>
        <dbReference type="ARBA" id="ARBA00005165"/>
    </source>
</evidence>
<evidence type="ECO:0000256" key="6">
    <source>
        <dbReference type="ARBA" id="ARBA00012830"/>
    </source>
</evidence>
<dbReference type="PANTHER" id="PTHR20858">
    <property type="entry name" value="PHOSPHOMETHYLPYRIMIDINE KINASE"/>
    <property type="match status" value="1"/>
</dbReference>
<evidence type="ECO:0000256" key="8">
    <source>
        <dbReference type="ARBA" id="ARBA00022679"/>
    </source>
</evidence>
<keyword evidence="8" id="KW-0808">Transferase</keyword>
<dbReference type="FunFam" id="3.40.1190.20:FF:000003">
    <property type="entry name" value="Phosphomethylpyrimidine kinase ThiD"/>
    <property type="match status" value="1"/>
</dbReference>
<comment type="catalytic activity">
    <reaction evidence="16">
        <text>2-[(2R,5Z)-2-carboxy-4-methylthiazol-5(2H)-ylidene]ethyl phosphate + 4-amino-2-methyl-5-(diphosphooxymethyl)pyrimidine + 2 H(+) = thiamine phosphate + CO2 + diphosphate</text>
        <dbReference type="Rhea" id="RHEA:47844"/>
        <dbReference type="ChEBI" id="CHEBI:15378"/>
        <dbReference type="ChEBI" id="CHEBI:16526"/>
        <dbReference type="ChEBI" id="CHEBI:33019"/>
        <dbReference type="ChEBI" id="CHEBI:37575"/>
        <dbReference type="ChEBI" id="CHEBI:57841"/>
        <dbReference type="ChEBI" id="CHEBI:62899"/>
        <dbReference type="EC" id="2.5.1.3"/>
    </reaction>
</comment>
<comment type="similarity">
    <text evidence="19">In the C-terminal section; belongs to the ThiN family.</text>
</comment>
<dbReference type="AlphaFoldDB" id="A0A7C3YFM7"/>
<keyword evidence="10 24" id="KW-0418">Kinase</keyword>
<keyword evidence="13" id="KW-0511">Multifunctional enzyme</keyword>
<evidence type="ECO:0000256" key="19">
    <source>
        <dbReference type="ARBA" id="ARBA00060834"/>
    </source>
</evidence>
<dbReference type="PANTHER" id="PTHR20858:SF17">
    <property type="entry name" value="HYDROXYMETHYLPYRIMIDINE_PHOSPHOMETHYLPYRIMIDINE KINASE THI20-RELATED"/>
    <property type="match status" value="1"/>
</dbReference>
<evidence type="ECO:0000256" key="20">
    <source>
        <dbReference type="ARBA" id="ARBA00060992"/>
    </source>
</evidence>
<dbReference type="SUPFAM" id="SSF53639">
    <property type="entry name" value="AraD/HMP-PK domain-like"/>
    <property type="match status" value="1"/>
</dbReference>
<comment type="function">
    <text evidence="3">Catalyzes the phosphorylation of hydroxymethylpyrimidine phosphate (HMP-P) to HMP-PP, and of HMP to HMP-P.</text>
</comment>
<dbReference type="InterPro" id="IPR029056">
    <property type="entry name" value="Ribokinase-like"/>
</dbReference>
<evidence type="ECO:0000256" key="17">
    <source>
        <dbReference type="ARBA" id="ARBA00059241"/>
    </source>
</evidence>
<evidence type="ECO:0000256" key="9">
    <source>
        <dbReference type="ARBA" id="ARBA00022741"/>
    </source>
</evidence>
<dbReference type="NCBIfam" id="TIGR00097">
    <property type="entry name" value="HMP-P_kinase"/>
    <property type="match status" value="1"/>
</dbReference>
<feature type="domain" description="Thiamine-phosphate synthase ThiN" evidence="23">
    <location>
        <begin position="270"/>
        <end position="439"/>
    </location>
</feature>
<dbReference type="FunFam" id="3.40.225.10:FF:000015">
    <property type="entry name" value="Phosphomethylpyrimidine kinase (Hmp-phosphate kinase)"/>
    <property type="match status" value="1"/>
</dbReference>
<keyword evidence="9" id="KW-0547">Nucleotide-binding</keyword>
<evidence type="ECO:0000256" key="13">
    <source>
        <dbReference type="ARBA" id="ARBA00023268"/>
    </source>
</evidence>
<dbReference type="EMBL" id="DTPI01000030">
    <property type="protein sequence ID" value="HGE66462.1"/>
    <property type="molecule type" value="Genomic_DNA"/>
</dbReference>
<dbReference type="EC" id="2.7.4.7" evidence="7"/>
<evidence type="ECO:0000256" key="7">
    <source>
        <dbReference type="ARBA" id="ARBA00012963"/>
    </source>
</evidence>
<comment type="caution">
    <text evidence="24">The sequence shown here is derived from an EMBL/GenBank/DDBJ whole genome shotgun (WGS) entry which is preliminary data.</text>
</comment>
<evidence type="ECO:0000256" key="18">
    <source>
        <dbReference type="ARBA" id="ARBA00060674"/>
    </source>
</evidence>
<dbReference type="Pfam" id="PF08543">
    <property type="entry name" value="Phos_pyr_kin"/>
    <property type="match status" value="1"/>
</dbReference>
<evidence type="ECO:0000256" key="2">
    <source>
        <dbReference type="ARBA" id="ARBA00000565"/>
    </source>
</evidence>
<dbReference type="Gene3D" id="3.40.225.10">
    <property type="entry name" value="Class II aldolase/adducin N-terminal domain"/>
    <property type="match status" value="1"/>
</dbReference>
<gene>
    <name evidence="24" type="ORF">ENX77_05005</name>
</gene>
<protein>
    <recommendedName>
        <fullName evidence="21">Bifunctional thiamine biosynthesis protein ThiDN</fullName>
        <ecNumber evidence="6">2.5.1.3</ecNumber>
        <ecNumber evidence="5">2.7.1.49</ecNumber>
        <ecNumber evidence="7">2.7.4.7</ecNumber>
    </recommendedName>
</protein>
<dbReference type="GO" id="GO:0004789">
    <property type="term" value="F:thiamine-phosphate diphosphorylase activity"/>
    <property type="evidence" value="ECO:0007669"/>
    <property type="project" value="UniProtKB-EC"/>
</dbReference>
<dbReference type="NCBIfam" id="NF006346">
    <property type="entry name" value="PRK08573.1"/>
    <property type="match status" value="1"/>
</dbReference>
<organism evidence="24">
    <name type="scientific">Geoglobus ahangari</name>
    <dbReference type="NCBI Taxonomy" id="113653"/>
    <lineage>
        <taxon>Archaea</taxon>
        <taxon>Methanobacteriati</taxon>
        <taxon>Methanobacteriota</taxon>
        <taxon>Archaeoglobi</taxon>
        <taxon>Archaeoglobales</taxon>
        <taxon>Archaeoglobaceae</taxon>
        <taxon>Geoglobus</taxon>
    </lineage>
</organism>
<dbReference type="GO" id="GO:0009228">
    <property type="term" value="P:thiamine biosynthetic process"/>
    <property type="evidence" value="ECO:0007669"/>
    <property type="project" value="UniProtKB-KW"/>
</dbReference>
<dbReference type="EC" id="2.7.1.49" evidence="5"/>